<dbReference type="EMBL" id="DYDO01000010">
    <property type="protein sequence ID" value="DBA17633.1"/>
    <property type="molecule type" value="Genomic_DNA"/>
</dbReference>
<comment type="caution">
    <text evidence="1">The sequence shown here is derived from an EMBL/GenBank/DDBJ whole genome shotgun (WGS) entry which is preliminary data.</text>
</comment>
<dbReference type="Proteomes" id="UP001181693">
    <property type="component" value="Unassembled WGS sequence"/>
</dbReference>
<protein>
    <submittedName>
        <fullName evidence="1">Uncharacterized protein</fullName>
    </submittedName>
</protein>
<gene>
    <name evidence="1" type="ORF">GDO54_003051</name>
</gene>
<evidence type="ECO:0000313" key="2">
    <source>
        <dbReference type="Proteomes" id="UP001181693"/>
    </source>
</evidence>
<dbReference type="AlphaFoldDB" id="A0AAV3A6P2"/>
<proteinExistence type="predicted"/>
<reference evidence="1" key="1">
    <citation type="thesis" date="2020" institute="ProQuest LLC" country="789 East Eisenhower Parkway, Ann Arbor, MI, USA">
        <title>Comparative Genomics and Chromosome Evolution.</title>
        <authorList>
            <person name="Mudd A.B."/>
        </authorList>
    </citation>
    <scope>NUCLEOTIDE SEQUENCE</scope>
    <source>
        <strain evidence="1">1538</strain>
        <tissue evidence="1">Blood</tissue>
    </source>
</reference>
<organism evidence="1 2">
    <name type="scientific">Pyxicephalus adspersus</name>
    <name type="common">African bullfrog</name>
    <dbReference type="NCBI Taxonomy" id="30357"/>
    <lineage>
        <taxon>Eukaryota</taxon>
        <taxon>Metazoa</taxon>
        <taxon>Chordata</taxon>
        <taxon>Craniata</taxon>
        <taxon>Vertebrata</taxon>
        <taxon>Euteleostomi</taxon>
        <taxon>Amphibia</taxon>
        <taxon>Batrachia</taxon>
        <taxon>Anura</taxon>
        <taxon>Neobatrachia</taxon>
        <taxon>Ranoidea</taxon>
        <taxon>Pyxicephalidae</taxon>
        <taxon>Pyxicephalinae</taxon>
        <taxon>Pyxicephalus</taxon>
    </lineage>
</organism>
<evidence type="ECO:0000313" key="1">
    <source>
        <dbReference type="EMBL" id="DBA17633.1"/>
    </source>
</evidence>
<keyword evidence="2" id="KW-1185">Reference proteome</keyword>
<sequence length="80" mass="9082">MERKFYICSSGTLYRNHDSESVRWRNASACVIYPQCQEAGLPVCGLVTGNLFLYKSFPACDTRSDKHGDCYPWCGVHARD</sequence>
<accession>A0AAV3A6P2</accession>
<name>A0AAV3A6P2_PYXAD</name>